<keyword evidence="2" id="KW-1185">Reference proteome</keyword>
<gene>
    <name evidence="1" type="ORF">EC912_103448</name>
</gene>
<evidence type="ECO:0000313" key="2">
    <source>
        <dbReference type="Proteomes" id="UP000295645"/>
    </source>
</evidence>
<proteinExistence type="predicted"/>
<sequence length="55" mass="6333">MRGEKFAYRIMRREDGINSPFFNQLTKSIEKILGRNVRQVAGIPRKGQSAMVVHT</sequence>
<organism evidence="1 2">
    <name type="scientific">Luteibacter rhizovicinus</name>
    <dbReference type="NCBI Taxonomy" id="242606"/>
    <lineage>
        <taxon>Bacteria</taxon>
        <taxon>Pseudomonadati</taxon>
        <taxon>Pseudomonadota</taxon>
        <taxon>Gammaproteobacteria</taxon>
        <taxon>Lysobacterales</taxon>
        <taxon>Rhodanobacteraceae</taxon>
        <taxon>Luteibacter</taxon>
    </lineage>
</organism>
<evidence type="ECO:0000313" key="1">
    <source>
        <dbReference type="EMBL" id="TCV94955.1"/>
    </source>
</evidence>
<reference evidence="1 2" key="1">
    <citation type="submission" date="2019-03" db="EMBL/GenBank/DDBJ databases">
        <title>Above-ground endophytic microbial communities from plants in different locations in the United States.</title>
        <authorList>
            <person name="Frank C."/>
        </authorList>
    </citation>
    <scope>NUCLEOTIDE SEQUENCE [LARGE SCALE GENOMIC DNA]</scope>
    <source>
        <strain evidence="1 2">LP_13_YM</strain>
    </source>
</reference>
<protein>
    <submittedName>
        <fullName evidence="1">Uncharacterized protein</fullName>
    </submittedName>
</protein>
<name>A0A4R3YPX4_9GAMM</name>
<accession>A0A4R3YPX4</accession>
<comment type="caution">
    <text evidence="1">The sequence shown here is derived from an EMBL/GenBank/DDBJ whole genome shotgun (WGS) entry which is preliminary data.</text>
</comment>
<dbReference type="AlphaFoldDB" id="A0A4R3YPX4"/>
<dbReference type="EMBL" id="SMCS01000003">
    <property type="protein sequence ID" value="TCV94955.1"/>
    <property type="molecule type" value="Genomic_DNA"/>
</dbReference>
<dbReference type="Proteomes" id="UP000295645">
    <property type="component" value="Unassembled WGS sequence"/>
</dbReference>